<reference evidence="1 2" key="1">
    <citation type="submission" date="2016-06" db="EMBL/GenBank/DDBJ databases">
        <title>Comparative genomics of the ectomycorrhizal sister species Rhizopogon vinicolor and Rhizopogon vesiculosus (Basidiomycota: Boletales) reveals a divergence of the mating type B locus.</title>
        <authorList>
            <consortium name="DOE Joint Genome Institute"/>
            <person name="Mujic A.B."/>
            <person name="Kuo A."/>
            <person name="Tritt A."/>
            <person name="Lipzen A."/>
            <person name="Chen C."/>
            <person name="Johnson J."/>
            <person name="Sharma A."/>
            <person name="Barry K."/>
            <person name="Grigoriev I.V."/>
            <person name="Spatafora J.W."/>
        </authorList>
    </citation>
    <scope>NUCLEOTIDE SEQUENCE [LARGE SCALE GENOMIC DNA]</scope>
    <source>
        <strain evidence="1 2">AM-OR11-026</strain>
    </source>
</reference>
<dbReference type="Proteomes" id="UP000092154">
    <property type="component" value="Unassembled WGS sequence"/>
</dbReference>
<proteinExistence type="predicted"/>
<dbReference type="EMBL" id="KV448151">
    <property type="protein sequence ID" value="OAX42696.1"/>
    <property type="molecule type" value="Genomic_DNA"/>
</dbReference>
<accession>A0A1B7NCX3</accession>
<gene>
    <name evidence="1" type="ORF">K503DRAFT_766489</name>
</gene>
<evidence type="ECO:0000313" key="2">
    <source>
        <dbReference type="Proteomes" id="UP000092154"/>
    </source>
</evidence>
<dbReference type="InParanoid" id="A0A1B7NCX3"/>
<name>A0A1B7NCX3_9AGAM</name>
<keyword evidence="2" id="KW-1185">Reference proteome</keyword>
<organism evidence="1 2">
    <name type="scientific">Rhizopogon vinicolor AM-OR11-026</name>
    <dbReference type="NCBI Taxonomy" id="1314800"/>
    <lineage>
        <taxon>Eukaryota</taxon>
        <taxon>Fungi</taxon>
        <taxon>Dikarya</taxon>
        <taxon>Basidiomycota</taxon>
        <taxon>Agaricomycotina</taxon>
        <taxon>Agaricomycetes</taxon>
        <taxon>Agaricomycetidae</taxon>
        <taxon>Boletales</taxon>
        <taxon>Suillineae</taxon>
        <taxon>Rhizopogonaceae</taxon>
        <taxon>Rhizopogon</taxon>
    </lineage>
</organism>
<sequence length="187" mass="21278">MPDNICQCHYTPNSPQLSPYFVQWRPDWQPCLEGDAHIKRYIEMVQNLILGSSNSCDKPSPYHFYLVAGILLRIQVFSSHTAAIPPNQWWDLLKMTWHSAGYGYFWFSSSHVSDVLDDAVEMLEPLATETAKCMPHDASIQDLEFLLKRLTKTVDKLGSHRSNVDQSIVSAVEGLRGVVRSRLEAAR</sequence>
<dbReference type="AlphaFoldDB" id="A0A1B7NCX3"/>
<evidence type="ECO:0000313" key="1">
    <source>
        <dbReference type="EMBL" id="OAX42696.1"/>
    </source>
</evidence>
<protein>
    <submittedName>
        <fullName evidence="1">Uncharacterized protein</fullName>
    </submittedName>
</protein>